<dbReference type="GO" id="GO:0005507">
    <property type="term" value="F:copper ion binding"/>
    <property type="evidence" value="ECO:0007669"/>
    <property type="project" value="InterPro"/>
</dbReference>
<feature type="signal peptide" evidence="1">
    <location>
        <begin position="1"/>
        <end position="21"/>
    </location>
</feature>
<feature type="chain" id="PRO_5017050287" evidence="1">
    <location>
        <begin position="22"/>
        <end position="415"/>
    </location>
</feature>
<comment type="caution">
    <text evidence="2">The sequence shown here is derived from an EMBL/GenBank/DDBJ whole genome shotgun (WGS) entry which is preliminary data.</text>
</comment>
<protein>
    <submittedName>
        <fullName evidence="2">Copper resistance protein</fullName>
    </submittedName>
</protein>
<dbReference type="OrthoDB" id="9778934at2"/>
<dbReference type="GO" id="GO:0009279">
    <property type="term" value="C:cell outer membrane"/>
    <property type="evidence" value="ECO:0007669"/>
    <property type="project" value="InterPro"/>
</dbReference>
<accession>A0A369Q3I1</accession>
<keyword evidence="3" id="KW-1185">Reference proteome</keyword>
<keyword evidence="1" id="KW-0732">Signal</keyword>
<dbReference type="GO" id="GO:0006878">
    <property type="term" value="P:intracellular copper ion homeostasis"/>
    <property type="evidence" value="ECO:0007669"/>
    <property type="project" value="InterPro"/>
</dbReference>
<name>A0A369Q3I1_9SPHN</name>
<dbReference type="EMBL" id="QBKA01000002">
    <property type="protein sequence ID" value="RDC59072.1"/>
    <property type="molecule type" value="Genomic_DNA"/>
</dbReference>
<evidence type="ECO:0000313" key="2">
    <source>
        <dbReference type="EMBL" id="RDC59072.1"/>
    </source>
</evidence>
<sequence length="415" mass="44713">MIRLSYAAVALAVTFPSAASAQDHSGHAAMPAQELSDCEAEAARHRAMGHPVPAGQCAPASAEDVPQRSVDTNAECEAEAARHRAMGHPVPPNQCAPDQAPQTVQVAADAVTECEAEAARHRAMGHTVPADSCEPMENGEMDMGTADAPMDHAAMGHSMWGHASDTAIPSGPPPAAAGAGPPRAADAIWGAEAMRDSRKALAQENGGMKTLWFQGDRLEYRAREGRDGYLWDVQGYYGSDLDKFWFKSEGEGSFGEEIEGAEVQALYSRAIAPFFDLQTGIRQDFAPIDRTYAVVGIQGLAPYLFEVDAAAFLSDQGDLTARIEVELDQKITQRLVLQPRAEINLAAQDVPEVGIGAGLDTIEAGLRLRYEFAREFAPYIGIEQEWKVDGSADYARMTGEDPSVTNYVVGLRFWF</sequence>
<reference evidence="2 3" key="1">
    <citation type="submission" date="2018-04" db="EMBL/GenBank/DDBJ databases">
        <title>Altererythrobacter sp. HME9302 genome sequencing and assembly.</title>
        <authorList>
            <person name="Kang H."/>
            <person name="Kim H."/>
            <person name="Joh K."/>
        </authorList>
    </citation>
    <scope>NUCLEOTIDE SEQUENCE [LARGE SCALE GENOMIC DNA]</scope>
    <source>
        <strain evidence="2 3">HME9302</strain>
    </source>
</reference>
<organism evidence="2 3">
    <name type="scientific">Alteripontixanthobacter maritimus</name>
    <dbReference type="NCBI Taxonomy" id="2161824"/>
    <lineage>
        <taxon>Bacteria</taxon>
        <taxon>Pseudomonadati</taxon>
        <taxon>Pseudomonadota</taxon>
        <taxon>Alphaproteobacteria</taxon>
        <taxon>Sphingomonadales</taxon>
        <taxon>Erythrobacteraceae</taxon>
        <taxon>Alteripontixanthobacter</taxon>
    </lineage>
</organism>
<evidence type="ECO:0000256" key="1">
    <source>
        <dbReference type="SAM" id="SignalP"/>
    </source>
</evidence>
<dbReference type="InterPro" id="IPR007939">
    <property type="entry name" value="Cu-R_B_prcur"/>
</dbReference>
<dbReference type="AlphaFoldDB" id="A0A369Q3I1"/>
<gene>
    <name evidence="2" type="ORF">HME9302_00250</name>
</gene>
<proteinExistence type="predicted"/>
<evidence type="ECO:0000313" key="3">
    <source>
        <dbReference type="Proteomes" id="UP000253727"/>
    </source>
</evidence>
<dbReference type="Proteomes" id="UP000253727">
    <property type="component" value="Unassembled WGS sequence"/>
</dbReference>
<dbReference type="Pfam" id="PF05275">
    <property type="entry name" value="CopB"/>
    <property type="match status" value="1"/>
</dbReference>